<protein>
    <recommendedName>
        <fullName evidence="4">F-box domain-containing protein</fullName>
    </recommendedName>
</protein>
<evidence type="ECO:0000313" key="3">
    <source>
        <dbReference type="Proteomes" id="UP001310594"/>
    </source>
</evidence>
<dbReference type="AlphaFoldDB" id="A0AAN7W1Q9"/>
<gene>
    <name evidence="2" type="ORF">LTR97_007072</name>
</gene>
<evidence type="ECO:0008006" key="4">
    <source>
        <dbReference type="Google" id="ProtNLM"/>
    </source>
</evidence>
<dbReference type="EMBL" id="JAVRQU010000010">
    <property type="protein sequence ID" value="KAK5698112.1"/>
    <property type="molecule type" value="Genomic_DNA"/>
</dbReference>
<evidence type="ECO:0000256" key="1">
    <source>
        <dbReference type="SAM" id="MobiDB-lite"/>
    </source>
</evidence>
<reference evidence="2" key="1">
    <citation type="submission" date="2023-08" db="EMBL/GenBank/DDBJ databases">
        <title>Black Yeasts Isolated from many extreme environments.</title>
        <authorList>
            <person name="Coleine C."/>
            <person name="Stajich J.E."/>
            <person name="Selbmann L."/>
        </authorList>
    </citation>
    <scope>NUCLEOTIDE SEQUENCE</scope>
    <source>
        <strain evidence="2">CCFEE 5810</strain>
    </source>
</reference>
<dbReference type="SUPFAM" id="SSF81383">
    <property type="entry name" value="F-box domain"/>
    <property type="match status" value="1"/>
</dbReference>
<proteinExistence type="predicted"/>
<name>A0AAN7W1Q9_9PEZI</name>
<accession>A0AAN7W1Q9</accession>
<dbReference type="InterPro" id="IPR036047">
    <property type="entry name" value="F-box-like_dom_sf"/>
</dbReference>
<feature type="region of interest" description="Disordered" evidence="1">
    <location>
        <begin position="31"/>
        <end position="52"/>
    </location>
</feature>
<organism evidence="2 3">
    <name type="scientific">Elasticomyces elasticus</name>
    <dbReference type="NCBI Taxonomy" id="574655"/>
    <lineage>
        <taxon>Eukaryota</taxon>
        <taxon>Fungi</taxon>
        <taxon>Dikarya</taxon>
        <taxon>Ascomycota</taxon>
        <taxon>Pezizomycotina</taxon>
        <taxon>Dothideomycetes</taxon>
        <taxon>Dothideomycetidae</taxon>
        <taxon>Mycosphaerellales</taxon>
        <taxon>Teratosphaeriaceae</taxon>
        <taxon>Elasticomyces</taxon>
    </lineage>
</organism>
<sequence>MAAHKRKANEDGNNKKVPYQTPILGRVALTSIQKNGRPNPPSISTRTTRSMTRHVPGRAVFATAELLENILIYAPVKTVFVVQRVCRQFCDIVKTSMRLRDKLCLRPPAAGPGPVETWADVYTGLITGNGAAVRKIVDISNMHDLSGRVRYVRRVTSRPSPLLDVGIIPGHTPRSRLEFRMAHGDFFTFDTRRTRLTDLGSWKNTHMTALPREILKVRVGWEILTKPALSGVSSVRVRVQDLAIELTLGAIFDAAMRSANSTYRRGEEGTHYQGPLSEVIARFESETSKRAILREFEVFLESVIVPTSQDRAIVRDAYCA</sequence>
<evidence type="ECO:0000313" key="2">
    <source>
        <dbReference type="EMBL" id="KAK5698112.1"/>
    </source>
</evidence>
<comment type="caution">
    <text evidence="2">The sequence shown here is derived from an EMBL/GenBank/DDBJ whole genome shotgun (WGS) entry which is preliminary data.</text>
</comment>
<dbReference type="Proteomes" id="UP001310594">
    <property type="component" value="Unassembled WGS sequence"/>
</dbReference>